<dbReference type="InterPro" id="IPR007235">
    <property type="entry name" value="Glyco_trans_28_C"/>
</dbReference>
<dbReference type="NCBIfam" id="NF046028">
    <property type="entry name" value="GluronsyltaseWelK"/>
    <property type="match status" value="1"/>
</dbReference>
<dbReference type="Pfam" id="PF08660">
    <property type="entry name" value="Alg14"/>
    <property type="match status" value="1"/>
</dbReference>
<dbReference type="Gene3D" id="3.40.50.2000">
    <property type="entry name" value="Glycogen Phosphorylase B"/>
    <property type="match status" value="2"/>
</dbReference>
<dbReference type="RefSeq" id="WP_221221015.1">
    <property type="nucleotide sequence ID" value="NZ_JACIDK010000003.1"/>
</dbReference>
<dbReference type="AlphaFoldDB" id="A0A840A3U0"/>
<dbReference type="GO" id="GO:0016758">
    <property type="term" value="F:hexosyltransferase activity"/>
    <property type="evidence" value="ECO:0007669"/>
    <property type="project" value="InterPro"/>
</dbReference>
<accession>A0A840A3U0</accession>
<evidence type="ECO:0000313" key="2">
    <source>
        <dbReference type="EMBL" id="MBB3892072.1"/>
    </source>
</evidence>
<evidence type="ECO:0000313" key="3">
    <source>
        <dbReference type="Proteomes" id="UP000530564"/>
    </source>
</evidence>
<protein>
    <submittedName>
        <fullName evidence="2">UDP-N-acetylglucosamine transferase subunit ALG13</fullName>
    </submittedName>
</protein>
<dbReference type="GO" id="GO:0006488">
    <property type="term" value="P:dolichol-linked oligosaccharide biosynthetic process"/>
    <property type="evidence" value="ECO:0007669"/>
    <property type="project" value="InterPro"/>
</dbReference>
<proteinExistence type="predicted"/>
<dbReference type="SUPFAM" id="SSF53756">
    <property type="entry name" value="UDP-Glycosyltransferase/glycogen phosphorylase"/>
    <property type="match status" value="1"/>
</dbReference>
<name>A0A840A3U0_9CAUL</name>
<dbReference type="PANTHER" id="PTHR21015">
    <property type="entry name" value="UDP-N-ACETYLGLUCOSAMINE--N-ACETYLMURAMYL-(PENTAPEPTIDE) PYROPHOSPHORYL-UNDECAPRENOL N-ACETYLGLUCOSAMINE TRANSFERASE 1"/>
    <property type="match status" value="1"/>
</dbReference>
<dbReference type="EMBL" id="JACIDK010000003">
    <property type="protein sequence ID" value="MBB3892072.1"/>
    <property type="molecule type" value="Genomic_DNA"/>
</dbReference>
<organism evidence="2 3">
    <name type="scientific">Phenylobacterium haematophilum</name>
    <dbReference type="NCBI Taxonomy" id="98513"/>
    <lineage>
        <taxon>Bacteria</taxon>
        <taxon>Pseudomonadati</taxon>
        <taxon>Pseudomonadota</taxon>
        <taxon>Alphaproteobacteria</taxon>
        <taxon>Caulobacterales</taxon>
        <taxon>Caulobacteraceae</taxon>
        <taxon>Phenylobacterium</taxon>
    </lineage>
</organism>
<dbReference type="Pfam" id="PF04101">
    <property type="entry name" value="Glyco_tran_28_C"/>
    <property type="match status" value="1"/>
</dbReference>
<gene>
    <name evidence="2" type="ORF">GGQ61_002800</name>
</gene>
<reference evidence="2 3" key="1">
    <citation type="submission" date="2020-08" db="EMBL/GenBank/DDBJ databases">
        <title>Genomic Encyclopedia of Type Strains, Phase IV (KMG-IV): sequencing the most valuable type-strain genomes for metagenomic binning, comparative biology and taxonomic classification.</title>
        <authorList>
            <person name="Goeker M."/>
        </authorList>
    </citation>
    <scope>NUCLEOTIDE SEQUENCE [LARGE SCALE GENOMIC DNA]</scope>
    <source>
        <strain evidence="2 3">DSM 21793</strain>
    </source>
</reference>
<sequence length="368" mass="39435">MNSDGETVAVSDVVAAEAAPASGATPAGRRLRLCLAASGGGHVRQLLDLESIWSKHDYFFVTEDTALGATLAQTHRTHFVPHVAIGQARLGAPWQMVRAGISNFFRSASIIARERPDVVISTGAGAVFFAVAWARLRGARTVVIDSFARFDRPSLFARIAAPIADDMVVQSKALASHFPKAKVFDPFRLLDAAPPPKRPLLFATVGATLPFERLVSSVAELKARGGLSEEVIIQTGVGAPQPEGVTAVETLPFDKIQQLLREADIVVCHGGTGSLITALRQGCRVIAFPRLLEKGEHYDNHQAEITGAFAARGLIEVANDADELAAAIARIKSRPPVLATTDPSELIGYLDGVLDEERRKRRSKTQNA</sequence>
<dbReference type="PANTHER" id="PTHR21015:SF22">
    <property type="entry name" value="GLYCOSYLTRANSFERASE"/>
    <property type="match status" value="1"/>
</dbReference>
<comment type="caution">
    <text evidence="2">The sequence shown here is derived from an EMBL/GenBank/DDBJ whole genome shotgun (WGS) entry which is preliminary data.</text>
</comment>
<keyword evidence="3" id="KW-1185">Reference proteome</keyword>
<dbReference type="Proteomes" id="UP000530564">
    <property type="component" value="Unassembled WGS sequence"/>
</dbReference>
<evidence type="ECO:0000259" key="1">
    <source>
        <dbReference type="Pfam" id="PF04101"/>
    </source>
</evidence>
<keyword evidence="2" id="KW-0808">Transferase</keyword>
<feature type="domain" description="Glycosyl transferase family 28 C-terminal" evidence="1">
    <location>
        <begin position="201"/>
        <end position="341"/>
    </location>
</feature>
<dbReference type="InterPro" id="IPR013969">
    <property type="entry name" value="Oligosacch_biosynth_Alg14"/>
</dbReference>